<accession>A0A1X0WK07</accession>
<evidence type="ECO:0000256" key="12">
    <source>
        <dbReference type="ARBA" id="ARBA00022777"/>
    </source>
</evidence>
<keyword evidence="10 23" id="KW-0479">Metal-binding</keyword>
<comment type="cofactor">
    <cofactor evidence="23">
        <name>Mg(2+)</name>
        <dbReference type="ChEBI" id="CHEBI:18420"/>
    </cofactor>
    <text evidence="23">Mn(2+), Zn(2+), Cd(2+) and Co(2+) support activity to lesser extents.</text>
</comment>
<feature type="binding site" evidence="21">
    <location>
        <position position="56"/>
    </location>
    <ligand>
        <name>substrate</name>
    </ligand>
</feature>
<feature type="transmembrane region" description="Helical" evidence="24">
    <location>
        <begin position="57"/>
        <end position="80"/>
    </location>
</feature>
<keyword evidence="19 24" id="KW-1208">Phospholipid metabolism</keyword>
<evidence type="ECO:0000256" key="22">
    <source>
        <dbReference type="PIRSR" id="PIRSR600829-3"/>
    </source>
</evidence>
<organism evidence="25 26">
    <name type="scientific">Rouxiella badensis</name>
    <dbReference type="NCBI Taxonomy" id="1646377"/>
    <lineage>
        <taxon>Bacteria</taxon>
        <taxon>Pseudomonadati</taxon>
        <taxon>Pseudomonadota</taxon>
        <taxon>Gammaproteobacteria</taxon>
        <taxon>Enterobacterales</taxon>
        <taxon>Yersiniaceae</taxon>
        <taxon>Rouxiella</taxon>
    </lineage>
</organism>
<reference evidence="25 26" key="1">
    <citation type="journal article" date="2017" name="Int. J. Syst. Evol. Microbiol.">
        <title>Rouxiella badensis sp. nov. and Rouxiella silvae sp. nov. isolated from peat bog soil in Germany and emendation of the genus description.</title>
        <authorList>
            <person name="Le Fleche-Mateos A."/>
            <person name="Kugler J.H."/>
            <person name="Hansen S.H."/>
            <person name="Syldatk C."/>
            <person name="Hausmann R."/>
            <person name="Lomprez F."/>
            <person name="Vandenbogaert M."/>
            <person name="Manuguerra J.C."/>
            <person name="Grimont P.A."/>
        </authorList>
    </citation>
    <scope>NUCLEOTIDE SEQUENCE [LARGE SCALE GENOMIC DNA]</scope>
    <source>
        <strain evidence="25 26">DSM 100043</strain>
    </source>
</reference>
<dbReference type="GO" id="GO:0004143">
    <property type="term" value="F:ATP-dependent diacylglycerol kinase activity"/>
    <property type="evidence" value="ECO:0007669"/>
    <property type="project" value="UniProtKB-EC"/>
</dbReference>
<feature type="binding site" evidence="22">
    <location>
        <begin position="86"/>
        <end position="88"/>
    </location>
    <ligand>
        <name>ATP</name>
        <dbReference type="ChEBI" id="CHEBI:30616"/>
    </ligand>
</feature>
<feature type="active site" description="Proton acceptor" evidence="20">
    <location>
        <position position="70"/>
    </location>
</feature>
<dbReference type="Gene3D" id="1.10.287.3610">
    <property type="match status" value="1"/>
</dbReference>
<gene>
    <name evidence="25" type="ORF">BS640_03225</name>
</gene>
<comment type="caution">
    <text evidence="25">The sequence shown here is derived from an EMBL/GenBank/DDBJ whole genome shotgun (WGS) entry which is preliminary data.</text>
</comment>
<evidence type="ECO:0000256" key="20">
    <source>
        <dbReference type="PIRSR" id="PIRSR600829-1"/>
    </source>
</evidence>
<dbReference type="GO" id="GO:0006654">
    <property type="term" value="P:phosphatidic acid biosynthetic process"/>
    <property type="evidence" value="ECO:0007669"/>
    <property type="project" value="InterPro"/>
</dbReference>
<feature type="binding site" evidence="21">
    <location>
        <position position="99"/>
    </location>
    <ligand>
        <name>substrate</name>
    </ligand>
</feature>
<evidence type="ECO:0000256" key="16">
    <source>
        <dbReference type="ARBA" id="ARBA00023098"/>
    </source>
</evidence>
<evidence type="ECO:0000256" key="23">
    <source>
        <dbReference type="PIRSR" id="PIRSR600829-4"/>
    </source>
</evidence>
<feature type="binding site" evidence="22">
    <location>
        <position position="29"/>
    </location>
    <ligand>
        <name>ATP</name>
        <dbReference type="ChEBI" id="CHEBI:30616"/>
    </ligand>
</feature>
<feature type="binding site" evidence="23">
    <location>
        <position position="29"/>
    </location>
    <ligand>
        <name>a divalent metal cation</name>
        <dbReference type="ChEBI" id="CHEBI:60240"/>
    </ligand>
</feature>
<evidence type="ECO:0000256" key="24">
    <source>
        <dbReference type="RuleBase" id="RU363065"/>
    </source>
</evidence>
<dbReference type="EMBL" id="MRWE01000003">
    <property type="protein sequence ID" value="ORJ27114.1"/>
    <property type="molecule type" value="Genomic_DNA"/>
</dbReference>
<keyword evidence="15 24" id="KW-1133">Transmembrane helix</keyword>
<feature type="binding site" evidence="21">
    <location>
        <position position="70"/>
    </location>
    <ligand>
        <name>substrate</name>
    </ligand>
</feature>
<dbReference type="GO" id="GO:0005524">
    <property type="term" value="F:ATP binding"/>
    <property type="evidence" value="ECO:0007669"/>
    <property type="project" value="UniProtKB-KW"/>
</dbReference>
<keyword evidence="14 23" id="KW-0460">Magnesium</keyword>
<keyword evidence="13 22" id="KW-0067">ATP-binding</keyword>
<dbReference type="GeneID" id="93567854"/>
<evidence type="ECO:0000256" key="10">
    <source>
        <dbReference type="ARBA" id="ARBA00022723"/>
    </source>
</evidence>
<comment type="similarity">
    <text evidence="2 24">Belongs to the bacterial diacylglycerol kinase family.</text>
</comment>
<keyword evidence="17 24" id="KW-0472">Membrane</keyword>
<keyword evidence="11 22" id="KW-0547">Nucleotide-binding</keyword>
<keyword evidence="9 24" id="KW-0812">Transmembrane</keyword>
<dbReference type="InterPro" id="IPR000829">
    <property type="entry name" value="DAGK"/>
</dbReference>
<keyword evidence="26" id="KW-1185">Reference proteome</keyword>
<dbReference type="GO" id="GO:0046872">
    <property type="term" value="F:metal ion binding"/>
    <property type="evidence" value="ECO:0007669"/>
    <property type="project" value="UniProtKB-KW"/>
</dbReference>
<evidence type="ECO:0000256" key="2">
    <source>
        <dbReference type="ARBA" id="ARBA00005967"/>
    </source>
</evidence>
<feature type="binding site" evidence="21">
    <location>
        <begin position="31"/>
        <end position="35"/>
    </location>
    <ligand>
        <name>substrate</name>
    </ligand>
</feature>
<dbReference type="AlphaFoldDB" id="A0A1X0WK07"/>
<dbReference type="InterPro" id="IPR036945">
    <property type="entry name" value="DAGK_sf"/>
</dbReference>
<feature type="binding site" evidence="21">
    <location>
        <position position="10"/>
    </location>
    <ligand>
        <name>substrate</name>
    </ligand>
</feature>
<dbReference type="GO" id="GO:0005886">
    <property type="term" value="C:plasma membrane"/>
    <property type="evidence" value="ECO:0007669"/>
    <property type="project" value="UniProtKB-SubCell"/>
</dbReference>
<evidence type="ECO:0000256" key="13">
    <source>
        <dbReference type="ARBA" id="ARBA00022840"/>
    </source>
</evidence>
<evidence type="ECO:0000256" key="15">
    <source>
        <dbReference type="ARBA" id="ARBA00022989"/>
    </source>
</evidence>
<dbReference type="Proteomes" id="UP000192536">
    <property type="component" value="Unassembled WGS sequence"/>
</dbReference>
<evidence type="ECO:0000256" key="21">
    <source>
        <dbReference type="PIRSR" id="PIRSR600829-2"/>
    </source>
</evidence>
<evidence type="ECO:0000256" key="17">
    <source>
        <dbReference type="ARBA" id="ARBA00023136"/>
    </source>
</evidence>
<evidence type="ECO:0000256" key="6">
    <source>
        <dbReference type="ARBA" id="ARBA00022516"/>
    </source>
</evidence>
<protein>
    <recommendedName>
        <fullName evidence="4 24">Diacylglycerol kinase</fullName>
        <ecNumber evidence="3 24">2.7.1.107</ecNumber>
    </recommendedName>
</protein>
<evidence type="ECO:0000313" key="25">
    <source>
        <dbReference type="EMBL" id="ORJ27114.1"/>
    </source>
</evidence>
<dbReference type="InterPro" id="IPR033718">
    <property type="entry name" value="DAGK_prok"/>
</dbReference>
<feature type="transmembrane region" description="Helical" evidence="24">
    <location>
        <begin position="30"/>
        <end position="51"/>
    </location>
</feature>
<dbReference type="STRING" id="1646377.BS640_03225"/>
<sequence length="122" mass="13150">MANQVTGFTRIYKAAGYSIKGITAAWKHEAAFRQEAIVVVPAILLAFYLDVSSIERILMVGALILVLVVELLNSAVEAAIDRIGSEIHPLSGRAKDMGSAAVSITIGFALFTWAVILVPHWL</sequence>
<dbReference type="RefSeq" id="WP_017494321.1">
    <property type="nucleotide sequence ID" value="NZ_CAUQAZ010000004.1"/>
</dbReference>
<feature type="transmembrane region" description="Helical" evidence="24">
    <location>
        <begin position="100"/>
        <end position="121"/>
    </location>
</feature>
<evidence type="ECO:0000256" key="14">
    <source>
        <dbReference type="ARBA" id="ARBA00022842"/>
    </source>
</evidence>
<comment type="function">
    <text evidence="24">Catalyzes the ATP-dependent phosphorylation of sn-l,2-diacylglycerol (DAG) to phosphatidic acid. Involved in the recycling of diacylglycerol produced as a by-product during membrane-derived oligosaccharide (MDO) biosynthesis.</text>
</comment>
<keyword evidence="6" id="KW-0444">Lipid biosynthesis</keyword>
<feature type="binding site" evidence="22">
    <location>
        <position position="77"/>
    </location>
    <ligand>
        <name>ATP</name>
        <dbReference type="ChEBI" id="CHEBI:30616"/>
    </ligand>
</feature>
<evidence type="ECO:0000256" key="18">
    <source>
        <dbReference type="ARBA" id="ARBA00023209"/>
    </source>
</evidence>
<dbReference type="PANTHER" id="PTHR34299:SF1">
    <property type="entry name" value="DIACYLGLYCEROL KINASE"/>
    <property type="match status" value="1"/>
</dbReference>
<evidence type="ECO:0000256" key="9">
    <source>
        <dbReference type="ARBA" id="ARBA00022692"/>
    </source>
</evidence>
<keyword evidence="7 24" id="KW-0997">Cell inner membrane</keyword>
<feature type="binding site" evidence="22">
    <location>
        <position position="17"/>
    </location>
    <ligand>
        <name>ATP</name>
        <dbReference type="ChEBI" id="CHEBI:30616"/>
    </ligand>
</feature>
<comment type="subcellular location">
    <subcellularLocation>
        <location evidence="1 24">Cell inner membrane</location>
        <topology evidence="1 24">Multi-pass membrane protein</topology>
    </subcellularLocation>
</comment>
<feature type="binding site" evidence="22">
    <location>
        <position position="10"/>
    </location>
    <ligand>
        <name>ATP</name>
        <dbReference type="ChEBI" id="CHEBI:30616"/>
    </ligand>
</feature>
<dbReference type="PANTHER" id="PTHR34299">
    <property type="entry name" value="DIACYLGLYCEROL KINASE"/>
    <property type="match status" value="1"/>
</dbReference>
<evidence type="ECO:0000256" key="8">
    <source>
        <dbReference type="ARBA" id="ARBA00022679"/>
    </source>
</evidence>
<evidence type="ECO:0000256" key="19">
    <source>
        <dbReference type="ARBA" id="ARBA00023264"/>
    </source>
</evidence>
<keyword evidence="8 24" id="KW-0808">Transferase</keyword>
<dbReference type="CDD" id="cd14264">
    <property type="entry name" value="DAGK_IM"/>
    <property type="match status" value="1"/>
</dbReference>
<feature type="binding site" evidence="23">
    <location>
        <position position="77"/>
    </location>
    <ligand>
        <name>a divalent metal cation</name>
        <dbReference type="ChEBI" id="CHEBI:60240"/>
    </ligand>
</feature>
<keyword evidence="18" id="KW-0594">Phospholipid biosynthesis</keyword>
<evidence type="ECO:0000256" key="4">
    <source>
        <dbReference type="ARBA" id="ARBA00017575"/>
    </source>
</evidence>
<evidence type="ECO:0000256" key="5">
    <source>
        <dbReference type="ARBA" id="ARBA00022475"/>
    </source>
</evidence>
<proteinExistence type="inferred from homology"/>
<dbReference type="EC" id="2.7.1.107" evidence="3 24"/>
<name>A0A1X0WK07_9GAMM</name>
<evidence type="ECO:0000256" key="11">
    <source>
        <dbReference type="ARBA" id="ARBA00022741"/>
    </source>
</evidence>
<keyword evidence="16 24" id="KW-0443">Lipid metabolism</keyword>
<dbReference type="Pfam" id="PF01219">
    <property type="entry name" value="DAGK_prokar"/>
    <property type="match status" value="1"/>
</dbReference>
<evidence type="ECO:0000256" key="1">
    <source>
        <dbReference type="ARBA" id="ARBA00004429"/>
    </source>
</evidence>
<comment type="catalytic activity">
    <reaction evidence="24">
        <text>a 1,2-diacyl-sn-glycerol + ATP = a 1,2-diacyl-sn-glycero-3-phosphate + ADP + H(+)</text>
        <dbReference type="Rhea" id="RHEA:10272"/>
        <dbReference type="ChEBI" id="CHEBI:15378"/>
        <dbReference type="ChEBI" id="CHEBI:17815"/>
        <dbReference type="ChEBI" id="CHEBI:30616"/>
        <dbReference type="ChEBI" id="CHEBI:58608"/>
        <dbReference type="ChEBI" id="CHEBI:456216"/>
        <dbReference type="EC" id="2.7.1.107"/>
    </reaction>
</comment>
<evidence type="ECO:0000256" key="3">
    <source>
        <dbReference type="ARBA" id="ARBA00012133"/>
    </source>
</evidence>
<keyword evidence="5" id="KW-1003">Cell membrane</keyword>
<keyword evidence="12 24" id="KW-0418">Kinase</keyword>
<feature type="binding site" evidence="22">
    <location>
        <begin position="95"/>
        <end position="96"/>
    </location>
    <ligand>
        <name>ATP</name>
        <dbReference type="ChEBI" id="CHEBI:30616"/>
    </ligand>
</feature>
<evidence type="ECO:0000313" key="26">
    <source>
        <dbReference type="Proteomes" id="UP000192536"/>
    </source>
</evidence>
<evidence type="ECO:0000256" key="7">
    <source>
        <dbReference type="ARBA" id="ARBA00022519"/>
    </source>
</evidence>